<name>A0A9Q3UWF4_9FLAO</name>
<keyword evidence="3" id="KW-1185">Reference proteome</keyword>
<reference evidence="1" key="3">
    <citation type="submission" date="2024-05" db="EMBL/GenBank/DDBJ databases">
        <title>Description of novel Chryseobacterium sp. strain C-2.</title>
        <authorList>
            <person name="Saticioglu I.B."/>
        </authorList>
    </citation>
    <scope>NUCLEOTIDE SEQUENCE</scope>
    <source>
        <strain evidence="1">C-2</strain>
    </source>
</reference>
<evidence type="ECO:0000313" key="1">
    <source>
        <dbReference type="EMBL" id="MBD3907338.1"/>
    </source>
</evidence>
<dbReference type="Proteomes" id="UP001107960">
    <property type="component" value="Unassembled WGS sequence"/>
</dbReference>
<dbReference type="PROSITE" id="PS51257">
    <property type="entry name" value="PROKAR_LIPOPROTEIN"/>
    <property type="match status" value="1"/>
</dbReference>
<dbReference type="RefSeq" id="WP_191181676.1">
    <property type="nucleotide sequence ID" value="NZ_JACXXP010000072.1"/>
</dbReference>
<reference evidence="2" key="1">
    <citation type="submission" date="2021-11" db="EMBL/GenBank/DDBJ databases">
        <title>Description of novel Chryseobacterium species.</title>
        <authorList>
            <person name="Saticioglu I.B."/>
            <person name="Ay H."/>
            <person name="Altun S."/>
            <person name="Duman M."/>
        </authorList>
    </citation>
    <scope>NUCLEOTIDE SEQUENCE</scope>
    <source>
        <strain evidence="2">C-39</strain>
    </source>
</reference>
<evidence type="ECO:0008006" key="5">
    <source>
        <dbReference type="Google" id="ProtNLM"/>
    </source>
</evidence>
<evidence type="ECO:0000313" key="3">
    <source>
        <dbReference type="Proteomes" id="UP000603715"/>
    </source>
</evidence>
<evidence type="ECO:0000313" key="2">
    <source>
        <dbReference type="EMBL" id="MCC9036349.1"/>
    </source>
</evidence>
<dbReference type="EMBL" id="JAJJML010000001">
    <property type="protein sequence ID" value="MCC9036349.1"/>
    <property type="molecule type" value="Genomic_DNA"/>
</dbReference>
<accession>A0A9Q3UWF4</accession>
<evidence type="ECO:0000313" key="4">
    <source>
        <dbReference type="Proteomes" id="UP001107960"/>
    </source>
</evidence>
<protein>
    <recommendedName>
        <fullName evidence="5">Lipoprotein</fullName>
    </recommendedName>
</protein>
<proteinExistence type="predicted"/>
<dbReference type="AlphaFoldDB" id="A0A9Q3UWF4"/>
<gene>
    <name evidence="1" type="ORF">IEW27_22460</name>
    <name evidence="2" type="ORF">LNP80_19205</name>
</gene>
<reference evidence="3" key="2">
    <citation type="submission" date="2023-07" db="EMBL/GenBank/DDBJ databases">
        <title>Description of novel Chryseobacterium sp. strain C-2.</title>
        <authorList>
            <person name="Saticioglu I.B."/>
        </authorList>
    </citation>
    <scope>NUCLEOTIDE SEQUENCE [LARGE SCALE GENOMIC DNA]</scope>
    <source>
        <strain evidence="3">C-2</strain>
    </source>
</reference>
<dbReference type="EMBL" id="JACXXP010000072">
    <property type="protein sequence ID" value="MBD3907338.1"/>
    <property type="molecule type" value="Genomic_DNA"/>
</dbReference>
<dbReference type="Proteomes" id="UP000603715">
    <property type="component" value="Unassembled WGS sequence"/>
</dbReference>
<comment type="caution">
    <text evidence="2">The sequence shown here is derived from an EMBL/GenBank/DDBJ whole genome shotgun (WGS) entry which is preliminary data.</text>
</comment>
<sequence length="120" mass="13728">MKKELLLIVLFIYSCSSSVQKEYSGYLYEGELPLKKVKVIERNTKNFTFTNEKGFFKLKRSNLNTVNDLIIENLGHKDTLNLLRGSGAGSKMEYVFLNGTSSDTINIQKERLFNKQSSGY</sequence>
<organism evidence="2 4">
    <name type="scientific">Chryseobacterium muglaense</name>
    <dbReference type="NCBI Taxonomy" id="2893752"/>
    <lineage>
        <taxon>Bacteria</taxon>
        <taxon>Pseudomonadati</taxon>
        <taxon>Bacteroidota</taxon>
        <taxon>Flavobacteriia</taxon>
        <taxon>Flavobacteriales</taxon>
        <taxon>Weeksellaceae</taxon>
        <taxon>Chryseobacterium group</taxon>
        <taxon>Chryseobacterium</taxon>
    </lineage>
</organism>